<evidence type="ECO:0000313" key="2">
    <source>
        <dbReference type="EMBL" id="QJH88270.1"/>
    </source>
</evidence>
<sequence length="106" mass="12386">MNLCMFTGKIVNQSEIIIINNRSYLYTILMLPNNKRGQNFYKVMIIAMDEVAKDMFELYQVGDSIIVESSIYMKQYKKSLARKTSKLILFQVHDLHPTSNILNNFV</sequence>
<gene>
    <name evidence="2" type="primary">ycf41</name>
</gene>
<geneLocation type="chloroplast" evidence="2"/>
<protein>
    <submittedName>
        <fullName evidence="2">Ycf41</fullName>
    </submittedName>
</protein>
<dbReference type="EMBL" id="MT117916">
    <property type="protein sequence ID" value="QJH88270.1"/>
    <property type="molecule type" value="Genomic_DNA"/>
</dbReference>
<dbReference type="GO" id="GO:0003697">
    <property type="term" value="F:single-stranded DNA binding"/>
    <property type="evidence" value="ECO:0007669"/>
    <property type="project" value="InterPro"/>
</dbReference>
<evidence type="ECO:0000256" key="1">
    <source>
        <dbReference type="PROSITE-ProRule" id="PRU00252"/>
    </source>
</evidence>
<organism evidence="2">
    <name type="scientific">Pterocladia lucida</name>
    <name type="common">Red seaweed</name>
    <name type="synonym">Fucus lucidus</name>
    <dbReference type="NCBI Taxonomy" id="31408"/>
    <lineage>
        <taxon>Eukaryota</taxon>
        <taxon>Rhodophyta</taxon>
        <taxon>Florideophyceae</taxon>
        <taxon>Rhodymeniophycidae</taxon>
        <taxon>Gelidiales</taxon>
        <taxon>Pterocladiaceae</taxon>
        <taxon>Pterocladia</taxon>
    </lineage>
</organism>
<name>A0A6M3WVY4_PTELU</name>
<dbReference type="PROSITE" id="PS50935">
    <property type="entry name" value="SSB"/>
    <property type="match status" value="1"/>
</dbReference>
<reference evidence="2" key="1">
    <citation type="journal article" date="2020" name="J. Phycol.">
        <title>The Organelle Genomes in the Photosynthetic Red Algal Parasite Pterocladiophila hemisphaerica (Florideophyceae, Rhodophyta) Have Elevated Substitution Rates and Extreme Gene Loss in the Plastid Genome.</title>
        <authorList>
            <person name="Preuss M."/>
            <person name="Verbruggen H."/>
            <person name="Zuccarello G.C."/>
        </authorList>
    </citation>
    <scope>NUCLEOTIDE SEQUENCE</scope>
</reference>
<keyword evidence="1" id="KW-0238">DNA-binding</keyword>
<keyword evidence="2" id="KW-0934">Plastid</keyword>
<proteinExistence type="predicted"/>
<accession>A0A6M3WVY4</accession>
<dbReference type="AlphaFoldDB" id="A0A6M3WVY4"/>
<keyword evidence="2" id="KW-0150">Chloroplast</keyword>
<dbReference type="InterPro" id="IPR000424">
    <property type="entry name" value="Primosome_PriB/ssb"/>
</dbReference>